<sequence length="169" mass="19368">MSTSSPKEPLSLNDSLPPPVQKESIQHEGKSSSLLQFMEKGLQEYLHSVNLPDPEVNILSLSRGYIAVDLLTKNLCDALIKECPILVGESQLHLFHWLEEFKIKIYLFTKTYVINVLNLLLMHLSESALKEITKPLAHTSAWIMTQRRQGIEKDYENHLQQEDQHHQGV</sequence>
<comment type="caution">
    <text evidence="2">The sequence shown here is derived from an EMBL/GenBank/DDBJ whole genome shotgun (WGS) entry which is preliminary data.</text>
</comment>
<gene>
    <name evidence="2" type="ORF">H6P81_002732</name>
</gene>
<reference evidence="2 3" key="1">
    <citation type="submission" date="2021-07" db="EMBL/GenBank/DDBJ databases">
        <title>The Aristolochia fimbriata genome: insights into angiosperm evolution, floral development and chemical biosynthesis.</title>
        <authorList>
            <person name="Jiao Y."/>
        </authorList>
    </citation>
    <scope>NUCLEOTIDE SEQUENCE [LARGE SCALE GENOMIC DNA]</scope>
    <source>
        <strain evidence="2">IBCAS-2021</strain>
        <tissue evidence="2">Leaf</tissue>
    </source>
</reference>
<evidence type="ECO:0000313" key="2">
    <source>
        <dbReference type="EMBL" id="KAG9458224.1"/>
    </source>
</evidence>
<protein>
    <submittedName>
        <fullName evidence="2">Uncharacterized protein</fullName>
    </submittedName>
</protein>
<dbReference type="AlphaFoldDB" id="A0AAV7FC99"/>
<feature type="region of interest" description="Disordered" evidence="1">
    <location>
        <begin position="1"/>
        <end position="23"/>
    </location>
</feature>
<dbReference type="Proteomes" id="UP000825729">
    <property type="component" value="Unassembled WGS sequence"/>
</dbReference>
<accession>A0AAV7FC99</accession>
<evidence type="ECO:0000256" key="1">
    <source>
        <dbReference type="SAM" id="MobiDB-lite"/>
    </source>
</evidence>
<keyword evidence="3" id="KW-1185">Reference proteome</keyword>
<proteinExistence type="predicted"/>
<evidence type="ECO:0000313" key="3">
    <source>
        <dbReference type="Proteomes" id="UP000825729"/>
    </source>
</evidence>
<organism evidence="2 3">
    <name type="scientific">Aristolochia fimbriata</name>
    <name type="common">White veined hardy Dutchman's pipe vine</name>
    <dbReference type="NCBI Taxonomy" id="158543"/>
    <lineage>
        <taxon>Eukaryota</taxon>
        <taxon>Viridiplantae</taxon>
        <taxon>Streptophyta</taxon>
        <taxon>Embryophyta</taxon>
        <taxon>Tracheophyta</taxon>
        <taxon>Spermatophyta</taxon>
        <taxon>Magnoliopsida</taxon>
        <taxon>Magnoliidae</taxon>
        <taxon>Piperales</taxon>
        <taxon>Aristolochiaceae</taxon>
        <taxon>Aristolochia</taxon>
    </lineage>
</organism>
<dbReference type="EMBL" id="JAINDJ010000002">
    <property type="protein sequence ID" value="KAG9458224.1"/>
    <property type="molecule type" value="Genomic_DNA"/>
</dbReference>
<name>A0AAV7FC99_ARIFI</name>